<accession>A0ABQ2D4M1</accession>
<gene>
    <name evidence="1" type="ORF">GCM10008938_30800</name>
</gene>
<name>A0ABQ2D4M1_9DEIO</name>
<evidence type="ECO:0000313" key="1">
    <source>
        <dbReference type="EMBL" id="GGJ42503.1"/>
    </source>
</evidence>
<reference evidence="2" key="1">
    <citation type="journal article" date="2019" name="Int. J. Syst. Evol. Microbiol.">
        <title>The Global Catalogue of Microorganisms (GCM) 10K type strain sequencing project: providing services to taxonomists for standard genome sequencing and annotation.</title>
        <authorList>
            <consortium name="The Broad Institute Genomics Platform"/>
            <consortium name="The Broad Institute Genome Sequencing Center for Infectious Disease"/>
            <person name="Wu L."/>
            <person name="Ma J."/>
        </authorList>
    </citation>
    <scope>NUCLEOTIDE SEQUENCE [LARGE SCALE GENOMIC DNA]</scope>
    <source>
        <strain evidence="2">JCM 14370</strain>
    </source>
</reference>
<dbReference type="EMBL" id="BMOD01000012">
    <property type="protein sequence ID" value="GGJ42503.1"/>
    <property type="molecule type" value="Genomic_DNA"/>
</dbReference>
<keyword evidence="2" id="KW-1185">Reference proteome</keyword>
<organism evidence="1 2">
    <name type="scientific">Deinococcus roseus</name>
    <dbReference type="NCBI Taxonomy" id="392414"/>
    <lineage>
        <taxon>Bacteria</taxon>
        <taxon>Thermotogati</taxon>
        <taxon>Deinococcota</taxon>
        <taxon>Deinococci</taxon>
        <taxon>Deinococcales</taxon>
        <taxon>Deinococcaceae</taxon>
        <taxon>Deinococcus</taxon>
    </lineage>
</organism>
<comment type="caution">
    <text evidence="1">The sequence shown here is derived from an EMBL/GenBank/DDBJ whole genome shotgun (WGS) entry which is preliminary data.</text>
</comment>
<protein>
    <submittedName>
        <fullName evidence="1">Uncharacterized protein</fullName>
    </submittedName>
</protein>
<dbReference type="Proteomes" id="UP000632222">
    <property type="component" value="Unassembled WGS sequence"/>
</dbReference>
<proteinExistence type="predicted"/>
<sequence length="303" mass="32262">MLLLAAGVVLRARENSVAEEALATATLLAEDILDALREVETASPDSSGTGGKCEFGVSHMTVHASTASRFLEVPEGVQNAACTSNKTAFLVTVTTAGQQVQKSLKKVPPIRETMEALAHKGGQLVLEAISAVETANPDSTGAEVTCNFDPDHNTVTVFSGMHSRVVEVPTQISWIGCHFATNAHEVDVMTFRGIRVSETQPVNPAVLERSLKSENADQTLASKWAREVLHAMFEVEKTNPYSTGADATCRFGPEGVTVQSGTTKKVVPTPSQTLLGRCTSSKTGFRVVLSTSKGNTTSETWTK</sequence>
<evidence type="ECO:0000313" key="2">
    <source>
        <dbReference type="Proteomes" id="UP000632222"/>
    </source>
</evidence>